<dbReference type="STRING" id="1921510.BSL82_04975"/>
<organism evidence="2 3">
    <name type="scientific">Tardibacter chloracetimidivorans</name>
    <dbReference type="NCBI Taxonomy" id="1921510"/>
    <lineage>
        <taxon>Bacteria</taxon>
        <taxon>Pseudomonadati</taxon>
        <taxon>Pseudomonadota</taxon>
        <taxon>Alphaproteobacteria</taxon>
        <taxon>Sphingomonadales</taxon>
        <taxon>Sphingomonadaceae</taxon>
        <taxon>Tardibacter</taxon>
    </lineage>
</organism>
<dbReference type="EMBL" id="CP018221">
    <property type="protein sequence ID" value="API58747.1"/>
    <property type="molecule type" value="Genomic_DNA"/>
</dbReference>
<dbReference type="Proteomes" id="UP000182063">
    <property type="component" value="Chromosome"/>
</dbReference>
<reference evidence="3" key="1">
    <citation type="submission" date="2016-11" db="EMBL/GenBank/DDBJ databases">
        <title>Complete Genome Sequence of alachlor-degrading Sphingomonas sp. strain JJ-A5.</title>
        <authorList>
            <person name="Lee H."/>
            <person name="Ka J.-O."/>
        </authorList>
    </citation>
    <scope>NUCLEOTIDE SEQUENCE [LARGE SCALE GENOMIC DNA]</scope>
    <source>
        <strain evidence="3">JJ-A5</strain>
    </source>
</reference>
<feature type="coiled-coil region" evidence="1">
    <location>
        <begin position="81"/>
        <end position="115"/>
    </location>
</feature>
<evidence type="ECO:0000313" key="2">
    <source>
        <dbReference type="EMBL" id="API58747.1"/>
    </source>
</evidence>
<dbReference type="KEGG" id="sphj:BSL82_04975"/>
<keyword evidence="3" id="KW-1185">Reference proteome</keyword>
<name>A0A1L3ZSZ8_9SPHN</name>
<dbReference type="AlphaFoldDB" id="A0A1L3ZSZ8"/>
<keyword evidence="1" id="KW-0175">Coiled coil</keyword>
<evidence type="ECO:0000313" key="3">
    <source>
        <dbReference type="Proteomes" id="UP000182063"/>
    </source>
</evidence>
<sequence length="185" mass="19930">MIDLADRRMALSVELDELEAAQGAAVLDGKPFDPATISAKRSELAAIDAAEAENTRRERVAAAAVQAERRAAIRDEMKVSLAGYEDALVRAQRAAKALAEAVGDARTRARELNRQAGSYGMKTPVAVDPHNVETVLSRLIAGELLPVASPSGFGVMSWISVPSPEWSTEYEKSIRPVFQAVIEEN</sequence>
<dbReference type="RefSeq" id="WP_072596301.1">
    <property type="nucleotide sequence ID" value="NZ_CP018221.1"/>
</dbReference>
<gene>
    <name evidence="2" type="ORF">BSL82_04975</name>
</gene>
<evidence type="ECO:0000256" key="1">
    <source>
        <dbReference type="SAM" id="Coils"/>
    </source>
</evidence>
<protein>
    <submittedName>
        <fullName evidence="2">Uncharacterized protein</fullName>
    </submittedName>
</protein>
<proteinExistence type="predicted"/>
<accession>A0A1L3ZSZ8</accession>